<feature type="compositionally biased region" description="Polar residues" evidence="5">
    <location>
        <begin position="433"/>
        <end position="445"/>
    </location>
</feature>
<evidence type="ECO:0000256" key="3">
    <source>
        <dbReference type="ARBA" id="ARBA00022833"/>
    </source>
</evidence>
<dbReference type="PROSITE" id="PS50157">
    <property type="entry name" value="ZINC_FINGER_C2H2_2"/>
    <property type="match status" value="1"/>
</dbReference>
<keyword evidence="3" id="KW-0862">Zinc</keyword>
<feature type="compositionally biased region" description="Basic and acidic residues" evidence="5">
    <location>
        <begin position="446"/>
        <end position="462"/>
    </location>
</feature>
<sequence length="1388" mass="156606">MDFPEKEKSTAKALEDVKANFYCELCDKQYHKHQEFDNHINSYDHAHKQPSGKKCIELTMSKRNLVIRLGSNPRSKNLLNLFKQFIEVLKAVILCGSDTEKFLLKDSSISERHLVSFLFVFFCPQRLKELKQREFARNVASKSWKDEKKQEKALKRLHQLAELRQQSECVSGNGPAYKAPRVAIEKQLQQGIFPVKSGRKVSCMKNALLLKGKNLSRSISDKQRSTTPNQHQLQTDRRLFGNRVPQTSSNLSNANHRTGVSFSFSKKVHLKLESSASVFSENTEETHDCNKSPIYKTKQTAEKCMCCRFANEDTHLTKEKDRNILSSHLESILHNTFSISSEILQDRNDSVDETLEDSIGIHASFSKSNIHLSDVDFTPSSRAKETRNTLKNTSENLNNHSCQANVSSSPPNIYKHSDARIFECLDELPSIEPSEQSSTVHLNPNSRKEKKEKSLDKTERVNRNVQSLVREAYPRDVKSKPLPYLHVQSKDGHTTLQWPTELLLFTKTEPCISYGCNPLYFDFKLSRNTKDSHDPEDLKTELLKGPSEVKTTMENQVSGLIKDQQTLIQEDNQSLKPKMMIANPDWENFQRKYNLGYNNSEPSASEHNFSASDLEMKNPEVPAYLDISLKNCVRKNNNSDNELKEPSRAHWQSCQRVILSDANEGLSFSPYISRTKKHKLISCDPHLDFEDGNKFTWNSSPYTVRGRSDHGKDFSVILNSNHIRMTSRVSGCGKASYKRSSPKVSLNTCSSPSDTSPGSTSSLRSTCSKHRSSGHGRGNLLYFCKREHNSVERHKRKRRKHSCLFLSDELAKSDCPQSATQSDRGCKLWESVKNEKYSKHGYGHCREKYKLGENQQFSGPKSKRITHCDSSSRFSCAGNSENPPNCQGPQHSRLGSYSREKMYYLNQSERSQQSLDSPHICDLEKVKPMQCNSGTISCLLKNCSSSPSETTELNTVEGERTSLTAKSLLERVQAKKCQEQSTHFEVSSNSCKNESEAPSQIQCAVQFTPPGCNRPALPLSEKIQNTSRRRKDKGSAMQRTIDKDKVKNSQTNDFTVLVDTDCDDHLSKGIIHVVAESQLPNMKKYPTTKEQSKSLISEVQPFIQSCDPVPKDFPGAFSSSRYTGVTDSIETKEDQINLDLQDVSMHMNQVEGNINSYYDRTMQKHNKVADDLEVCHKSLSPPLIQQPITFSPDEIDKYKLLQLQAQQHMQKQLLSKHLRVVPAAAPTAFSPASAVQTVPGHQQASITTIHHTFLQHFVSASINAHSSHLPIAHLHPLSQTHFNPFTFSPLTPTIIPAHPTFLAGHPLHLVTATPCHPSHITLQPLPPAAFIPTLFGPHFNPATTSIIHLNPLIQPLFQGQDLCHHSCSSQMQPLNGVKEALNMSAHLN</sequence>
<dbReference type="PROSITE" id="PS00028">
    <property type="entry name" value="ZINC_FINGER_C2H2_1"/>
    <property type="match status" value="1"/>
</dbReference>
<evidence type="ECO:0000313" key="7">
    <source>
        <dbReference type="EMBL" id="KAB0395054.1"/>
    </source>
</evidence>
<dbReference type="GO" id="GO:0008270">
    <property type="term" value="F:zinc ion binding"/>
    <property type="evidence" value="ECO:0007669"/>
    <property type="project" value="UniProtKB-KW"/>
</dbReference>
<dbReference type="InterPro" id="IPR052445">
    <property type="entry name" value="ZnF-G_patch_domain"/>
</dbReference>
<feature type="region of interest" description="Disordered" evidence="5">
    <location>
        <begin position="731"/>
        <end position="774"/>
    </location>
</feature>
<proteinExistence type="predicted"/>
<protein>
    <recommendedName>
        <fullName evidence="6">C2H2-type domain-containing protein</fullName>
    </recommendedName>
</protein>
<reference evidence="7 8" key="1">
    <citation type="journal article" date="2019" name="PLoS ONE">
        <title>Genomic analyses reveal an absence of contemporary introgressive admixture between fin whales and blue whales, despite known hybrids.</title>
        <authorList>
            <person name="Westbury M.V."/>
            <person name="Petersen B."/>
            <person name="Lorenzen E.D."/>
        </authorList>
    </citation>
    <scope>NUCLEOTIDE SEQUENCE [LARGE SCALE GENOMIC DNA]</scope>
    <source>
        <strain evidence="7">FinWhale-01</strain>
    </source>
</reference>
<evidence type="ECO:0000256" key="1">
    <source>
        <dbReference type="ARBA" id="ARBA00022723"/>
    </source>
</evidence>
<evidence type="ECO:0000256" key="4">
    <source>
        <dbReference type="PROSITE-ProRule" id="PRU00042"/>
    </source>
</evidence>
<dbReference type="InterPro" id="IPR013087">
    <property type="entry name" value="Znf_C2H2_type"/>
</dbReference>
<organism evidence="7 8">
    <name type="scientific">Balaenoptera physalus</name>
    <name type="common">Fin whale</name>
    <name type="synonym">Balaena physalus</name>
    <dbReference type="NCBI Taxonomy" id="9770"/>
    <lineage>
        <taxon>Eukaryota</taxon>
        <taxon>Metazoa</taxon>
        <taxon>Chordata</taxon>
        <taxon>Craniata</taxon>
        <taxon>Vertebrata</taxon>
        <taxon>Euteleostomi</taxon>
        <taxon>Mammalia</taxon>
        <taxon>Eutheria</taxon>
        <taxon>Laurasiatheria</taxon>
        <taxon>Artiodactyla</taxon>
        <taxon>Whippomorpha</taxon>
        <taxon>Cetacea</taxon>
        <taxon>Mysticeti</taxon>
        <taxon>Balaenopteridae</taxon>
        <taxon>Balaenoptera</taxon>
    </lineage>
</organism>
<name>A0A643C4H8_BALPH</name>
<dbReference type="Proteomes" id="UP000437017">
    <property type="component" value="Unassembled WGS sequence"/>
</dbReference>
<dbReference type="PANTHER" id="PTHR17614">
    <property type="entry name" value="ZINC FINGER-CONTAINING"/>
    <property type="match status" value="1"/>
</dbReference>
<comment type="caution">
    <text evidence="7">The sequence shown here is derived from an EMBL/GenBank/DDBJ whole genome shotgun (WGS) entry which is preliminary data.</text>
</comment>
<feature type="region of interest" description="Disordered" evidence="5">
    <location>
        <begin position="433"/>
        <end position="465"/>
    </location>
</feature>
<gene>
    <name evidence="7" type="ORF">E2I00_020037</name>
</gene>
<feature type="region of interest" description="Disordered" evidence="5">
    <location>
        <begin position="1015"/>
        <end position="1044"/>
    </location>
</feature>
<dbReference type="GO" id="GO:0005634">
    <property type="term" value="C:nucleus"/>
    <property type="evidence" value="ECO:0007669"/>
    <property type="project" value="TreeGrafter"/>
</dbReference>
<feature type="region of interest" description="Disordered" evidence="5">
    <location>
        <begin position="218"/>
        <end position="237"/>
    </location>
</feature>
<accession>A0A643C4H8</accession>
<dbReference type="EMBL" id="SGJD01002597">
    <property type="protein sequence ID" value="KAB0395054.1"/>
    <property type="molecule type" value="Genomic_DNA"/>
</dbReference>
<evidence type="ECO:0000256" key="5">
    <source>
        <dbReference type="SAM" id="MobiDB-lite"/>
    </source>
</evidence>
<feature type="domain" description="C2H2-type" evidence="6">
    <location>
        <begin position="21"/>
        <end position="50"/>
    </location>
</feature>
<keyword evidence="8" id="KW-1185">Reference proteome</keyword>
<feature type="compositionally biased region" description="Low complexity" evidence="5">
    <location>
        <begin position="748"/>
        <end position="766"/>
    </location>
</feature>
<evidence type="ECO:0000313" key="8">
    <source>
        <dbReference type="Proteomes" id="UP000437017"/>
    </source>
</evidence>
<dbReference type="PANTHER" id="PTHR17614:SF12">
    <property type="entry name" value="ZINC FINGER PROTEIN 804B"/>
    <property type="match status" value="1"/>
</dbReference>
<evidence type="ECO:0000256" key="2">
    <source>
        <dbReference type="ARBA" id="ARBA00022771"/>
    </source>
</evidence>
<dbReference type="OrthoDB" id="4822at2759"/>
<keyword evidence="2 4" id="KW-0863">Zinc-finger</keyword>
<evidence type="ECO:0000259" key="6">
    <source>
        <dbReference type="PROSITE" id="PS50157"/>
    </source>
</evidence>
<keyword evidence="1" id="KW-0479">Metal-binding</keyword>